<sequence length="558" mass="63066">MENTLTEQVSKLRDILSSMRSKQFWQSLPLIDDTKDHDAIEIQEADVPGLRHLKVSIQKEIEIIESHLAFEAKNGASKTLSTNSVYYCALWNEILQAPRPILALNKVYSVSVPRDASLKISPPTSSQKETPTKAKVDIVAENGRSWIRVNSTKESRLLAEFRNIEAFSYESSDEESEIENEQQADSAKVLPMDNYLDNSVYETGRILSLAAQQSSIDTGFTPTVHLRLSRLANHSGDKRILHTIEKLRALGVVVTLGTKEVQVPTHPPNPTSFYMPQNINLDLSLLIALVTDITHAPLPTSREEAEERFRPQTERSWKRQLDKNPDITEDAMEHCRQLTEQSLHEMEYGLVQTIHNRLLNHPQKDKVQFWTTEEARDRFTTIVTKIGGPGERVRAQALFSTDNPEAFWEGSRIPAGERPRLLPIKILPTELPPASATSANTFHQQLALTCRGILTRPTRQEVRTDDADGKLPAPLRFAARLSAHTVQSLLWGAEREMVTLTSNKTSVRLLLREMRGFALPSAEDLEERESEKEDVSLALWIMEPRSLSQGMRSDSQFD</sequence>
<evidence type="ECO:0008006" key="3">
    <source>
        <dbReference type="Google" id="ProtNLM"/>
    </source>
</evidence>
<proteinExistence type="predicted"/>
<protein>
    <recommendedName>
        <fullName evidence="3">DUF1308 domain-containing protein</fullName>
    </recommendedName>
</protein>
<dbReference type="PANTHER" id="PTHR13379:SF0">
    <property type="entry name" value="UPF0415 PROTEIN C7ORF25"/>
    <property type="match status" value="1"/>
</dbReference>
<dbReference type="HOGENOM" id="CLU_019578_0_0_1"/>
<dbReference type="OrthoDB" id="14527at2759"/>
<reference evidence="2" key="2">
    <citation type="submission" date="2015-01" db="EMBL/GenBank/DDBJ databases">
        <title>Evolutionary Origins and Diversification of the Mycorrhizal Mutualists.</title>
        <authorList>
            <consortium name="DOE Joint Genome Institute"/>
            <consortium name="Mycorrhizal Genomics Consortium"/>
            <person name="Kohler A."/>
            <person name="Kuo A."/>
            <person name="Nagy L.G."/>
            <person name="Floudas D."/>
            <person name="Copeland A."/>
            <person name="Barry K.W."/>
            <person name="Cichocki N."/>
            <person name="Veneault-Fourrey C."/>
            <person name="LaButti K."/>
            <person name="Lindquist E.A."/>
            <person name="Lipzen A."/>
            <person name="Lundell T."/>
            <person name="Morin E."/>
            <person name="Murat C."/>
            <person name="Riley R."/>
            <person name="Ohm R."/>
            <person name="Sun H."/>
            <person name="Tunlid A."/>
            <person name="Henrissat B."/>
            <person name="Grigoriev I.V."/>
            <person name="Hibbett D.S."/>
            <person name="Martin F."/>
        </authorList>
    </citation>
    <scope>NUCLEOTIDE SEQUENCE [LARGE SCALE GENOMIC DNA]</scope>
    <source>
        <strain evidence="2">MAFF 305830</strain>
    </source>
</reference>
<keyword evidence="2" id="KW-1185">Reference proteome</keyword>
<dbReference type="STRING" id="933852.A0A0C3B703"/>
<evidence type="ECO:0000313" key="1">
    <source>
        <dbReference type="EMBL" id="KIM27929.1"/>
    </source>
</evidence>
<organism evidence="1 2">
    <name type="scientific">Serendipita vermifera MAFF 305830</name>
    <dbReference type="NCBI Taxonomy" id="933852"/>
    <lineage>
        <taxon>Eukaryota</taxon>
        <taxon>Fungi</taxon>
        <taxon>Dikarya</taxon>
        <taxon>Basidiomycota</taxon>
        <taxon>Agaricomycotina</taxon>
        <taxon>Agaricomycetes</taxon>
        <taxon>Sebacinales</taxon>
        <taxon>Serendipitaceae</taxon>
        <taxon>Serendipita</taxon>
    </lineage>
</organism>
<dbReference type="PANTHER" id="PTHR13379">
    <property type="entry name" value="UNCHARACTERIZED DUF1308"/>
    <property type="match status" value="1"/>
</dbReference>
<accession>A0A0C3B703</accession>
<evidence type="ECO:0000313" key="2">
    <source>
        <dbReference type="Proteomes" id="UP000054097"/>
    </source>
</evidence>
<dbReference type="AlphaFoldDB" id="A0A0C3B703"/>
<gene>
    <name evidence="1" type="ORF">M408DRAFT_70804</name>
</gene>
<name>A0A0C3B703_SERVB</name>
<reference evidence="1 2" key="1">
    <citation type="submission" date="2014-04" db="EMBL/GenBank/DDBJ databases">
        <authorList>
            <consortium name="DOE Joint Genome Institute"/>
            <person name="Kuo A."/>
            <person name="Zuccaro A."/>
            <person name="Kohler A."/>
            <person name="Nagy L.G."/>
            <person name="Floudas D."/>
            <person name="Copeland A."/>
            <person name="Barry K.W."/>
            <person name="Cichocki N."/>
            <person name="Veneault-Fourrey C."/>
            <person name="LaButti K."/>
            <person name="Lindquist E.A."/>
            <person name="Lipzen A."/>
            <person name="Lundell T."/>
            <person name="Morin E."/>
            <person name="Murat C."/>
            <person name="Sun H."/>
            <person name="Tunlid A."/>
            <person name="Henrissat B."/>
            <person name="Grigoriev I.V."/>
            <person name="Hibbett D.S."/>
            <person name="Martin F."/>
            <person name="Nordberg H.P."/>
            <person name="Cantor M.N."/>
            <person name="Hua S.X."/>
        </authorList>
    </citation>
    <scope>NUCLEOTIDE SEQUENCE [LARGE SCALE GENOMIC DNA]</scope>
    <source>
        <strain evidence="1 2">MAFF 305830</strain>
    </source>
</reference>
<dbReference type="EMBL" id="KN824296">
    <property type="protein sequence ID" value="KIM27929.1"/>
    <property type="molecule type" value="Genomic_DNA"/>
</dbReference>
<dbReference type="Proteomes" id="UP000054097">
    <property type="component" value="Unassembled WGS sequence"/>
</dbReference>